<dbReference type="EMBL" id="RQTK01000089">
    <property type="protein sequence ID" value="RUS88246.1"/>
    <property type="molecule type" value="Genomic_DNA"/>
</dbReference>
<comment type="caution">
    <text evidence="2">The sequence shown here is derived from an EMBL/GenBank/DDBJ whole genome shotgun (WGS) entry which is preliminary data.</text>
</comment>
<keyword evidence="3" id="KW-1185">Reference proteome</keyword>
<sequence>MFIDSERTTMLTIGLLLTVAALVTPGSARHFQVIDPESNLPCVLLDVSFNIKVTALKDGDVAMVRYLTPDDTGVRALGECINGTSEITVNFGESSMWALAFQPYKSHPVAVYRVFQFIPKEIFGSTVYLTDLVGFSAPKPIYLGNASHSYRCDAEDVSEYLQYTPALSGYTFKATVTVFDIHTQGMGLTDSGQFGPAEICPAPVPGRLPSQ</sequence>
<dbReference type="OrthoDB" id="6151129at2759"/>
<dbReference type="Proteomes" id="UP000271974">
    <property type="component" value="Unassembled WGS sequence"/>
</dbReference>
<gene>
    <name evidence="2" type="ORF">EGW08_004012</name>
</gene>
<reference evidence="2 3" key="1">
    <citation type="submission" date="2019-01" db="EMBL/GenBank/DDBJ databases">
        <title>A draft genome assembly of the solar-powered sea slug Elysia chlorotica.</title>
        <authorList>
            <person name="Cai H."/>
            <person name="Li Q."/>
            <person name="Fang X."/>
            <person name="Li J."/>
            <person name="Curtis N.E."/>
            <person name="Altenburger A."/>
            <person name="Shibata T."/>
            <person name="Feng M."/>
            <person name="Maeda T."/>
            <person name="Schwartz J.A."/>
            <person name="Shigenobu S."/>
            <person name="Lundholm N."/>
            <person name="Nishiyama T."/>
            <person name="Yang H."/>
            <person name="Hasebe M."/>
            <person name="Li S."/>
            <person name="Pierce S.K."/>
            <person name="Wang J."/>
        </authorList>
    </citation>
    <scope>NUCLEOTIDE SEQUENCE [LARGE SCALE GENOMIC DNA]</scope>
    <source>
        <strain evidence="2">EC2010</strain>
        <tissue evidence="2">Whole organism of an adult</tissue>
    </source>
</reference>
<organism evidence="2 3">
    <name type="scientific">Elysia chlorotica</name>
    <name type="common">Eastern emerald elysia</name>
    <name type="synonym">Sea slug</name>
    <dbReference type="NCBI Taxonomy" id="188477"/>
    <lineage>
        <taxon>Eukaryota</taxon>
        <taxon>Metazoa</taxon>
        <taxon>Spiralia</taxon>
        <taxon>Lophotrochozoa</taxon>
        <taxon>Mollusca</taxon>
        <taxon>Gastropoda</taxon>
        <taxon>Heterobranchia</taxon>
        <taxon>Euthyneura</taxon>
        <taxon>Panpulmonata</taxon>
        <taxon>Sacoglossa</taxon>
        <taxon>Placobranchoidea</taxon>
        <taxon>Plakobranchidae</taxon>
        <taxon>Elysia</taxon>
    </lineage>
</organism>
<feature type="signal peptide" evidence="1">
    <location>
        <begin position="1"/>
        <end position="28"/>
    </location>
</feature>
<dbReference type="Gene3D" id="2.40.160.110">
    <property type="match status" value="1"/>
</dbReference>
<feature type="chain" id="PRO_5018567330" evidence="1">
    <location>
        <begin position="29"/>
        <end position="211"/>
    </location>
</feature>
<accession>A0A3S1ACD8</accession>
<proteinExistence type="predicted"/>
<protein>
    <submittedName>
        <fullName evidence="2">Uncharacterized protein</fullName>
    </submittedName>
</protein>
<dbReference type="AlphaFoldDB" id="A0A3S1ACD8"/>
<evidence type="ECO:0000256" key="1">
    <source>
        <dbReference type="SAM" id="SignalP"/>
    </source>
</evidence>
<evidence type="ECO:0000313" key="3">
    <source>
        <dbReference type="Proteomes" id="UP000271974"/>
    </source>
</evidence>
<name>A0A3S1ACD8_ELYCH</name>
<evidence type="ECO:0000313" key="2">
    <source>
        <dbReference type="EMBL" id="RUS88246.1"/>
    </source>
</evidence>
<keyword evidence="1" id="KW-0732">Signal</keyword>